<dbReference type="Proteomes" id="UP000653454">
    <property type="component" value="Unassembled WGS sequence"/>
</dbReference>
<dbReference type="InterPro" id="IPR021419">
    <property type="entry name" value="Mediator_Med25_VWA"/>
</dbReference>
<comment type="caution">
    <text evidence="2">The sequence shown here is derived from an EMBL/GenBank/DDBJ whole genome shotgun (WGS) entry which is preliminary data.</text>
</comment>
<evidence type="ECO:0000313" key="3">
    <source>
        <dbReference type="Proteomes" id="UP000653454"/>
    </source>
</evidence>
<dbReference type="EMBL" id="CAJHNJ030000030">
    <property type="protein sequence ID" value="CAG9124674.1"/>
    <property type="molecule type" value="Genomic_DNA"/>
</dbReference>
<organism evidence="2 3">
    <name type="scientific">Plutella xylostella</name>
    <name type="common">Diamondback moth</name>
    <name type="synonym">Plutella maculipennis</name>
    <dbReference type="NCBI Taxonomy" id="51655"/>
    <lineage>
        <taxon>Eukaryota</taxon>
        <taxon>Metazoa</taxon>
        <taxon>Ecdysozoa</taxon>
        <taxon>Arthropoda</taxon>
        <taxon>Hexapoda</taxon>
        <taxon>Insecta</taxon>
        <taxon>Pterygota</taxon>
        <taxon>Neoptera</taxon>
        <taxon>Endopterygota</taxon>
        <taxon>Lepidoptera</taxon>
        <taxon>Glossata</taxon>
        <taxon>Ditrysia</taxon>
        <taxon>Yponomeutoidea</taxon>
        <taxon>Plutellidae</taxon>
        <taxon>Plutella</taxon>
    </lineage>
</organism>
<sequence length="123" mass="13575">MQWTEHFKAVLDRTQVEPTPTGDVSGSDKLLDIETTPPSFAEIVTAVKQLKNVGLDTYPSIYPWRRALVTPATVEQACRQVSEAGVQLSLVSGRRCAALPPLYELAGGDLHKQHQRNYAKVDT</sequence>
<gene>
    <name evidence="2" type="ORF">PLXY2_LOCUS8151</name>
</gene>
<dbReference type="Pfam" id="PF11265">
    <property type="entry name" value="Med25_VWA"/>
    <property type="match status" value="1"/>
</dbReference>
<reference evidence="2" key="1">
    <citation type="submission" date="2020-11" db="EMBL/GenBank/DDBJ databases">
        <authorList>
            <person name="Whiteford S."/>
        </authorList>
    </citation>
    <scope>NUCLEOTIDE SEQUENCE</scope>
</reference>
<evidence type="ECO:0000313" key="2">
    <source>
        <dbReference type="EMBL" id="CAG9124674.1"/>
    </source>
</evidence>
<feature type="domain" description="Mediator of RNA polymerase II transcription subunit 25 von Willebrand factor type A" evidence="1">
    <location>
        <begin position="70"/>
        <end position="120"/>
    </location>
</feature>
<name>A0A8S4F7K3_PLUXY</name>
<keyword evidence="3" id="KW-1185">Reference proteome</keyword>
<dbReference type="AlphaFoldDB" id="A0A8S4F7K3"/>
<proteinExistence type="predicted"/>
<accession>A0A8S4F7K3</accession>
<evidence type="ECO:0000259" key="1">
    <source>
        <dbReference type="Pfam" id="PF11265"/>
    </source>
</evidence>
<protein>
    <submittedName>
        <fullName evidence="2">(diamondback moth) hypothetical protein</fullName>
    </submittedName>
</protein>